<sequence length="104" mass="11837">MLISLKCTVNGFFSSKNDFFFFSHVQFDFLGENTAFGFHLNIGVCRCAFAIRGSDFHLHPCAKNRALYFVLRPGARQTPPVAQFNGHWASVAHVDEHRRAVLYN</sequence>
<reference evidence="1 2" key="1">
    <citation type="journal article" date="2019" name="Sci. Data">
        <title>Hybrid genome assembly and annotation of Danionella translucida.</title>
        <authorList>
            <person name="Kadobianskyi M."/>
            <person name="Schulze L."/>
            <person name="Schuelke M."/>
            <person name="Judkewitz B."/>
        </authorList>
    </citation>
    <scope>NUCLEOTIDE SEQUENCE [LARGE SCALE GENOMIC DNA]</scope>
    <source>
        <strain evidence="1 2">Bolton</strain>
    </source>
</reference>
<name>A0A553MNR0_9TELE</name>
<evidence type="ECO:0000313" key="2">
    <source>
        <dbReference type="Proteomes" id="UP000316079"/>
    </source>
</evidence>
<dbReference type="AlphaFoldDB" id="A0A553MNR0"/>
<dbReference type="Proteomes" id="UP000316079">
    <property type="component" value="Unassembled WGS sequence"/>
</dbReference>
<protein>
    <submittedName>
        <fullName evidence="1">Uncharacterized protein</fullName>
    </submittedName>
</protein>
<proteinExistence type="predicted"/>
<organism evidence="1 2">
    <name type="scientific">Danionella cerebrum</name>
    <dbReference type="NCBI Taxonomy" id="2873325"/>
    <lineage>
        <taxon>Eukaryota</taxon>
        <taxon>Metazoa</taxon>
        <taxon>Chordata</taxon>
        <taxon>Craniata</taxon>
        <taxon>Vertebrata</taxon>
        <taxon>Euteleostomi</taxon>
        <taxon>Actinopterygii</taxon>
        <taxon>Neopterygii</taxon>
        <taxon>Teleostei</taxon>
        <taxon>Ostariophysi</taxon>
        <taxon>Cypriniformes</taxon>
        <taxon>Danionidae</taxon>
        <taxon>Danioninae</taxon>
        <taxon>Danionella</taxon>
    </lineage>
</organism>
<dbReference type="OrthoDB" id="187568at2759"/>
<dbReference type="EMBL" id="SRMA01027339">
    <property type="protein sequence ID" value="TRY54810.1"/>
    <property type="molecule type" value="Genomic_DNA"/>
</dbReference>
<keyword evidence="2" id="KW-1185">Reference proteome</keyword>
<evidence type="ECO:0000313" key="1">
    <source>
        <dbReference type="EMBL" id="TRY54810.1"/>
    </source>
</evidence>
<gene>
    <name evidence="1" type="ORF">DNTS_001777</name>
</gene>
<accession>A0A553MNR0</accession>
<comment type="caution">
    <text evidence="1">The sequence shown here is derived from an EMBL/GenBank/DDBJ whole genome shotgun (WGS) entry which is preliminary data.</text>
</comment>